<proteinExistence type="predicted"/>
<dbReference type="STRING" id="29170.A0A368FKY0"/>
<dbReference type="GO" id="GO:0016242">
    <property type="term" value="P:negative regulation of macroautophagy"/>
    <property type="evidence" value="ECO:0007669"/>
    <property type="project" value="TreeGrafter"/>
</dbReference>
<dbReference type="EMBL" id="JOJR01001140">
    <property type="protein sequence ID" value="RCN32188.1"/>
    <property type="molecule type" value="Genomic_DNA"/>
</dbReference>
<dbReference type="PANTHER" id="PTHR11139">
    <property type="entry name" value="ATAXIA TELANGIECTASIA MUTATED ATM -RELATED"/>
    <property type="match status" value="1"/>
</dbReference>
<dbReference type="Pfam" id="PF23593">
    <property type="entry name" value="HEAT_ATR"/>
    <property type="match status" value="1"/>
</dbReference>
<dbReference type="InterPro" id="IPR003151">
    <property type="entry name" value="PIK-rel_kinase_FAT"/>
</dbReference>
<reference evidence="3 4" key="1">
    <citation type="submission" date="2014-10" db="EMBL/GenBank/DDBJ databases">
        <title>Draft genome of the hookworm Ancylostoma caninum.</title>
        <authorList>
            <person name="Mitreva M."/>
        </authorList>
    </citation>
    <scope>NUCLEOTIDE SEQUENCE [LARGE SCALE GENOMIC DNA]</scope>
    <source>
        <strain evidence="3 4">Baltimore</strain>
    </source>
</reference>
<evidence type="ECO:0000313" key="3">
    <source>
        <dbReference type="EMBL" id="RCN32188.1"/>
    </source>
</evidence>
<dbReference type="PANTHER" id="PTHR11139:SF9">
    <property type="entry name" value="SERINE_THREONINE-PROTEIN KINASE MTOR"/>
    <property type="match status" value="1"/>
</dbReference>
<dbReference type="InterPro" id="IPR016024">
    <property type="entry name" value="ARM-type_fold"/>
</dbReference>
<comment type="caution">
    <text evidence="3">The sequence shown here is derived from an EMBL/GenBank/DDBJ whole genome shotgun (WGS) entry which is preliminary data.</text>
</comment>
<dbReference type="GO" id="GO:0004674">
    <property type="term" value="F:protein serine/threonine kinase activity"/>
    <property type="evidence" value="ECO:0007669"/>
    <property type="project" value="TreeGrafter"/>
</dbReference>
<dbReference type="InterPro" id="IPR050517">
    <property type="entry name" value="DDR_Repair_Kinase"/>
</dbReference>
<dbReference type="GO" id="GO:0031932">
    <property type="term" value="C:TORC2 complex"/>
    <property type="evidence" value="ECO:0007669"/>
    <property type="project" value="TreeGrafter"/>
</dbReference>
<evidence type="ECO:0000313" key="4">
    <source>
        <dbReference type="Proteomes" id="UP000252519"/>
    </source>
</evidence>
<sequence>MSVWTELTEELQDRLTGSLLTALETSNHPDVIQTILNLAEFMDHSERGPLPIAYDRLGKSAEETKAYAKALRYKELQIHKNLNRGGGGLTTEDCQALITYANKLNVQEEAAGVVRYAEQHEMVIPMLGRWYEKLNEWEKALEAYMADPEPLSDEMVGHQMRCLEALGRWGELNERARTVEKKDQKVAVMAARGAWAVGEWQAMEDYVSQINENSQDGAMLRAVLAVKRDQYDVALNYIDKVRDMYDSELTAMASESYERAYGAMVCVQQLAELEEAMEFKLRPERQTRIALLWSRRLQGCRQNIEQWQRLLMIRSLVLTPQEMHPLRVKFSSLCRKQGKHVMCRDVLRELLGLEPGAPLHKAVAPSEKPQLVLALCKQLWMDDYRNEAVRTLEALVNHLDRLPPNHTPEAARLCAKITTFIYEFFYFYQACLKLGEWTEILAESAPNTNGSASLTSPHRSIFGGPPLTDEPTATEQVIRHYARSTEYDKDWHKAWHKLASAYFSALSREKELSQAVAAAAVRSPHTRLIHPAPPPLIPQPAMGLMPPVGAPVQPAPMPPQPMPPQPMMPVTVNTTGVPLMPVGPPPPPGAPPGPMMQLIPPQLSPMPMHNTPMATPPPPAVPVNIAYAVSAVKCFTRALQLAPGSRLEDTLRLLQLMFDYGEYNEVYKQLSENIKGLPIETWLEAVPQLMARLDSRDKMASLVKQVILEISKMKPQALVYALTVAAKSSNVDRQKNAQEMLGVMAEMHPKLVEEVIFFNFLKRNPTK</sequence>
<organism evidence="3 4">
    <name type="scientific">Ancylostoma caninum</name>
    <name type="common">Dog hookworm</name>
    <dbReference type="NCBI Taxonomy" id="29170"/>
    <lineage>
        <taxon>Eukaryota</taxon>
        <taxon>Metazoa</taxon>
        <taxon>Ecdysozoa</taxon>
        <taxon>Nematoda</taxon>
        <taxon>Chromadorea</taxon>
        <taxon>Rhabditida</taxon>
        <taxon>Rhabditina</taxon>
        <taxon>Rhabditomorpha</taxon>
        <taxon>Strongyloidea</taxon>
        <taxon>Ancylostomatidae</taxon>
        <taxon>Ancylostomatinae</taxon>
        <taxon>Ancylostoma</taxon>
    </lineage>
</organism>
<dbReference type="SUPFAM" id="SSF48371">
    <property type="entry name" value="ARM repeat"/>
    <property type="match status" value="1"/>
</dbReference>
<dbReference type="InterPro" id="IPR011990">
    <property type="entry name" value="TPR-like_helical_dom_sf"/>
</dbReference>
<dbReference type="GO" id="GO:0038202">
    <property type="term" value="P:TORC1 signaling"/>
    <property type="evidence" value="ECO:0007669"/>
    <property type="project" value="TreeGrafter"/>
</dbReference>
<dbReference type="InterPro" id="IPR014009">
    <property type="entry name" value="PIK_FAT"/>
</dbReference>
<dbReference type="GO" id="GO:0031931">
    <property type="term" value="C:TORC1 complex"/>
    <property type="evidence" value="ECO:0007669"/>
    <property type="project" value="TreeGrafter"/>
</dbReference>
<keyword evidence="4" id="KW-1185">Reference proteome</keyword>
<protein>
    <recommendedName>
        <fullName evidence="2">FAT domain-containing protein</fullName>
    </recommendedName>
</protein>
<feature type="compositionally biased region" description="Polar residues" evidence="1">
    <location>
        <begin position="448"/>
        <end position="458"/>
    </location>
</feature>
<dbReference type="Proteomes" id="UP000252519">
    <property type="component" value="Unassembled WGS sequence"/>
</dbReference>
<accession>A0A368FKY0</accession>
<name>A0A368FKY0_ANCCA</name>
<dbReference type="OrthoDB" id="2250022at2759"/>
<dbReference type="Pfam" id="PF02259">
    <property type="entry name" value="FAT"/>
    <property type="match status" value="2"/>
</dbReference>
<evidence type="ECO:0000256" key="1">
    <source>
        <dbReference type="SAM" id="MobiDB-lite"/>
    </source>
</evidence>
<evidence type="ECO:0000259" key="2">
    <source>
        <dbReference type="PROSITE" id="PS51189"/>
    </source>
</evidence>
<dbReference type="AlphaFoldDB" id="A0A368FKY0"/>
<dbReference type="InterPro" id="IPR057564">
    <property type="entry name" value="HEAT_ATR"/>
</dbReference>
<gene>
    <name evidence="3" type="ORF">ANCCAN_22015</name>
</gene>
<dbReference type="GO" id="GO:0005737">
    <property type="term" value="C:cytoplasm"/>
    <property type="evidence" value="ECO:0007669"/>
    <property type="project" value="TreeGrafter"/>
</dbReference>
<dbReference type="Gene3D" id="1.25.40.10">
    <property type="entry name" value="Tetratricopeptide repeat domain"/>
    <property type="match status" value="1"/>
</dbReference>
<dbReference type="GO" id="GO:0005634">
    <property type="term" value="C:nucleus"/>
    <property type="evidence" value="ECO:0007669"/>
    <property type="project" value="TreeGrafter"/>
</dbReference>
<feature type="region of interest" description="Disordered" evidence="1">
    <location>
        <begin position="448"/>
        <end position="469"/>
    </location>
</feature>
<feature type="domain" description="FAT" evidence="2">
    <location>
        <begin position="56"/>
        <end position="728"/>
    </location>
</feature>
<dbReference type="PROSITE" id="PS51189">
    <property type="entry name" value="FAT"/>
    <property type="match status" value="1"/>
</dbReference>